<dbReference type="Proteomes" id="UP000001660">
    <property type="component" value="Chromosome"/>
</dbReference>
<comment type="similarity">
    <text evidence="5">Belongs to the YqgF HJR family.</text>
</comment>
<evidence type="ECO:0000256" key="1">
    <source>
        <dbReference type="ARBA" id="ARBA00022490"/>
    </source>
</evidence>
<evidence type="ECO:0000256" key="6">
    <source>
        <dbReference type="SAM" id="MobiDB-lite"/>
    </source>
</evidence>
<evidence type="ECO:0000256" key="3">
    <source>
        <dbReference type="ARBA" id="ARBA00022722"/>
    </source>
</evidence>
<accession>D8PDY2</accession>
<evidence type="ECO:0000313" key="8">
    <source>
        <dbReference type="EMBL" id="CBK41441.1"/>
    </source>
</evidence>
<dbReference type="AlphaFoldDB" id="D8PDY2"/>
<dbReference type="PANTHER" id="PTHR33317:SF4">
    <property type="entry name" value="POLYNUCLEOTIDYL TRANSFERASE, RIBONUCLEASE H-LIKE SUPERFAMILY PROTEIN"/>
    <property type="match status" value="1"/>
</dbReference>
<keyword evidence="9" id="KW-1185">Reference proteome</keyword>
<dbReference type="EC" id="3.1.-.-" evidence="5"/>
<evidence type="ECO:0000256" key="2">
    <source>
        <dbReference type="ARBA" id="ARBA00022517"/>
    </source>
</evidence>
<dbReference type="EMBL" id="FP929003">
    <property type="protein sequence ID" value="CBK41441.1"/>
    <property type="molecule type" value="Genomic_DNA"/>
</dbReference>
<dbReference type="HAMAP" id="MF_00651">
    <property type="entry name" value="Nuclease_YqgF"/>
    <property type="match status" value="1"/>
</dbReference>
<dbReference type="InterPro" id="IPR006641">
    <property type="entry name" value="YqgF/RNaseH-like_dom"/>
</dbReference>
<evidence type="ECO:0000256" key="4">
    <source>
        <dbReference type="ARBA" id="ARBA00022801"/>
    </source>
</evidence>
<dbReference type="NCBIfam" id="TIGR00250">
    <property type="entry name" value="RNAse_H_YqgF"/>
    <property type="match status" value="1"/>
</dbReference>
<dbReference type="GO" id="GO:0000967">
    <property type="term" value="P:rRNA 5'-end processing"/>
    <property type="evidence" value="ECO:0007669"/>
    <property type="project" value="UniProtKB-UniRule"/>
</dbReference>
<dbReference type="InterPro" id="IPR005227">
    <property type="entry name" value="YqgF"/>
</dbReference>
<reference evidence="8 9" key="1">
    <citation type="journal article" date="2010" name="Proc. Natl. Acad. Sci. U.S.A.">
        <title>A Nitrospira metagenome illuminates the physiology and evolution of globally important nitrite-oxidizing bacteria.</title>
        <authorList>
            <person name="Lucker S."/>
            <person name="Wagner M."/>
            <person name="Maixner F."/>
            <person name="Pelletier E."/>
            <person name="Koch H."/>
            <person name="Vacherie B."/>
            <person name="Rattei T."/>
            <person name="Sinninghe Damste J."/>
            <person name="Spieck E."/>
            <person name="Le Paslier D."/>
            <person name="Daims H."/>
        </authorList>
    </citation>
    <scope>NUCLEOTIDE SEQUENCE [LARGE SCALE GENOMIC DNA]</scope>
</reference>
<dbReference type="InterPro" id="IPR037027">
    <property type="entry name" value="YqgF/RNaseH-like_dom_sf"/>
</dbReference>
<comment type="subcellular location">
    <subcellularLocation>
        <location evidence="5">Cytoplasm</location>
    </subcellularLocation>
</comment>
<dbReference type="SMART" id="SM00732">
    <property type="entry name" value="YqgFc"/>
    <property type="match status" value="1"/>
</dbReference>
<dbReference type="GO" id="GO:0005829">
    <property type="term" value="C:cytosol"/>
    <property type="evidence" value="ECO:0007669"/>
    <property type="project" value="TreeGrafter"/>
</dbReference>
<dbReference type="GO" id="GO:0016788">
    <property type="term" value="F:hydrolase activity, acting on ester bonds"/>
    <property type="evidence" value="ECO:0007669"/>
    <property type="project" value="UniProtKB-UniRule"/>
</dbReference>
<protein>
    <recommendedName>
        <fullName evidence="5">Putative pre-16S rRNA nuclease</fullName>
        <ecNumber evidence="5">3.1.-.-</ecNumber>
    </recommendedName>
</protein>
<sequence>MKGQRILAIDHGSKRIGFALSDELGWTAQPLETFYRRNPDADIRHIQDLVREHEVGQVLVGMPLRLDGEIGPAAKVVAEFIQLLEPALSVPVITWDERMTTCAAEDLLIAADVGRRKRKGIVDRIAAAILLQSYLASLEQPATSQANDLNAPVETDPWDFDEPRVDDAEESDHGPGSGGSDVRGSRGVSGTALGAESRRERTS</sequence>
<dbReference type="KEGG" id="nde:NIDE1708"/>
<organism evidence="8 9">
    <name type="scientific">Nitrospira defluvii</name>
    <dbReference type="NCBI Taxonomy" id="330214"/>
    <lineage>
        <taxon>Bacteria</taxon>
        <taxon>Pseudomonadati</taxon>
        <taxon>Nitrospirota</taxon>
        <taxon>Nitrospiria</taxon>
        <taxon>Nitrospirales</taxon>
        <taxon>Nitrospiraceae</taxon>
        <taxon>Nitrospira</taxon>
    </lineage>
</organism>
<keyword evidence="3 5" id="KW-0540">Nuclease</keyword>
<dbReference type="Gene3D" id="3.30.420.140">
    <property type="entry name" value="YqgF/RNase H-like domain"/>
    <property type="match status" value="1"/>
</dbReference>
<dbReference type="CDD" id="cd16964">
    <property type="entry name" value="YqgF"/>
    <property type="match status" value="1"/>
</dbReference>
<dbReference type="PANTHER" id="PTHR33317">
    <property type="entry name" value="POLYNUCLEOTIDYL TRANSFERASE, RIBONUCLEASE H-LIKE SUPERFAMILY PROTEIN"/>
    <property type="match status" value="1"/>
</dbReference>
<feature type="region of interest" description="Disordered" evidence="6">
    <location>
        <begin position="143"/>
        <end position="203"/>
    </location>
</feature>
<dbReference type="SUPFAM" id="SSF53098">
    <property type="entry name" value="Ribonuclease H-like"/>
    <property type="match status" value="1"/>
</dbReference>
<feature type="domain" description="YqgF/RNase H-like" evidence="7">
    <location>
        <begin position="4"/>
        <end position="104"/>
    </location>
</feature>
<dbReference type="Pfam" id="PF03652">
    <property type="entry name" value="RuvX"/>
    <property type="match status" value="1"/>
</dbReference>
<dbReference type="GO" id="GO:0004518">
    <property type="term" value="F:nuclease activity"/>
    <property type="evidence" value="ECO:0007669"/>
    <property type="project" value="UniProtKB-KW"/>
</dbReference>
<name>D8PDY2_9BACT</name>
<dbReference type="HOGENOM" id="CLU_098240_2_0_0"/>
<dbReference type="eggNOG" id="COG0816">
    <property type="taxonomic scope" value="Bacteria"/>
</dbReference>
<dbReference type="STRING" id="330214.NIDE1708"/>
<gene>
    <name evidence="8" type="primary">yqgF</name>
    <name evidence="8" type="ORF">NIDE1708</name>
</gene>
<keyword evidence="2 5" id="KW-0690">Ribosome biogenesis</keyword>
<keyword evidence="1 5" id="KW-0963">Cytoplasm</keyword>
<dbReference type="InterPro" id="IPR012337">
    <property type="entry name" value="RNaseH-like_sf"/>
</dbReference>
<proteinExistence type="inferred from homology"/>
<evidence type="ECO:0000313" key="9">
    <source>
        <dbReference type="Proteomes" id="UP000001660"/>
    </source>
</evidence>
<evidence type="ECO:0000256" key="5">
    <source>
        <dbReference type="HAMAP-Rule" id="MF_00651"/>
    </source>
</evidence>
<keyword evidence="4 5" id="KW-0378">Hydrolase</keyword>
<evidence type="ECO:0000259" key="7">
    <source>
        <dbReference type="SMART" id="SM00732"/>
    </source>
</evidence>
<comment type="function">
    <text evidence="5">Could be a nuclease involved in processing of the 5'-end of pre-16S rRNA.</text>
</comment>
<dbReference type="OrthoDB" id="9796140at2"/>